<feature type="region of interest" description="Disordered" evidence="2">
    <location>
        <begin position="1"/>
        <end position="166"/>
    </location>
</feature>
<dbReference type="GO" id="GO:0043065">
    <property type="term" value="P:positive regulation of apoptotic process"/>
    <property type="evidence" value="ECO:0007669"/>
    <property type="project" value="TreeGrafter"/>
</dbReference>
<keyword evidence="1" id="KW-0175">Coiled coil</keyword>
<dbReference type="GO" id="GO:0005737">
    <property type="term" value="C:cytoplasm"/>
    <property type="evidence" value="ECO:0007669"/>
    <property type="project" value="TreeGrafter"/>
</dbReference>
<feature type="compositionally biased region" description="Acidic residues" evidence="2">
    <location>
        <begin position="151"/>
        <end position="160"/>
    </location>
</feature>
<evidence type="ECO:0000313" key="4">
    <source>
        <dbReference type="Proteomes" id="UP000789390"/>
    </source>
</evidence>
<accession>A0A8J2S1J7</accession>
<sequence length="251" mass="28354">MASSSVSQEDVEKDFQLLSRRSKIRTARARNPLPFSQRPDEMEAEDREESPKPVGKTKERRAVRTERQNFVNKGKLQRDRRKLREKRRSTGVVHLQSTESTGGSTGEDDGEQSPSWDETKKNTVINEGSSMDSPKGDPKMGGRNYIGPSDLEADDEDTQDGDSLNHLKLDINLTELNIKEDSQLSTSHDSTPESPPIDLAEQALQRAKQEMKQLNSQLGEARREISLLKAERDFLREQNLGLRNQALANKK</sequence>
<evidence type="ECO:0000313" key="3">
    <source>
        <dbReference type="EMBL" id="CAH0112518.1"/>
    </source>
</evidence>
<comment type="caution">
    <text evidence="3">The sequence shown here is derived from an EMBL/GenBank/DDBJ whole genome shotgun (WGS) entry which is preliminary data.</text>
</comment>
<dbReference type="Proteomes" id="UP000789390">
    <property type="component" value="Unassembled WGS sequence"/>
</dbReference>
<gene>
    <name evidence="3" type="ORF">DGAL_LOCUS16238</name>
</gene>
<reference evidence="3" key="1">
    <citation type="submission" date="2021-11" db="EMBL/GenBank/DDBJ databases">
        <authorList>
            <person name="Schell T."/>
        </authorList>
    </citation>
    <scope>NUCLEOTIDE SEQUENCE</scope>
    <source>
        <strain evidence="3">M5</strain>
    </source>
</reference>
<keyword evidence="4" id="KW-1185">Reference proteome</keyword>
<feature type="compositionally biased region" description="Basic and acidic residues" evidence="2">
    <location>
        <begin position="56"/>
        <end position="67"/>
    </location>
</feature>
<dbReference type="PANTHER" id="PTHR15093:SF1">
    <property type="entry name" value="PRKC APOPTOSIS WT1 REGULATOR PROTEIN"/>
    <property type="match status" value="1"/>
</dbReference>
<dbReference type="OrthoDB" id="6286739at2759"/>
<dbReference type="PANTHER" id="PTHR15093">
    <property type="entry name" value="PROSTATE APOPTOSIS RESPONSE PROTEIN PAR-4"/>
    <property type="match status" value="1"/>
</dbReference>
<protein>
    <submittedName>
        <fullName evidence="3">Uncharacterized protein</fullName>
    </submittedName>
</protein>
<organism evidence="3 4">
    <name type="scientific">Daphnia galeata</name>
    <dbReference type="NCBI Taxonomy" id="27404"/>
    <lineage>
        <taxon>Eukaryota</taxon>
        <taxon>Metazoa</taxon>
        <taxon>Ecdysozoa</taxon>
        <taxon>Arthropoda</taxon>
        <taxon>Crustacea</taxon>
        <taxon>Branchiopoda</taxon>
        <taxon>Diplostraca</taxon>
        <taxon>Cladocera</taxon>
        <taxon>Anomopoda</taxon>
        <taxon>Daphniidae</taxon>
        <taxon>Daphnia</taxon>
    </lineage>
</organism>
<dbReference type="InterPro" id="IPR026117">
    <property type="entry name" value="Par-4"/>
</dbReference>
<feature type="coiled-coil region" evidence="1">
    <location>
        <begin position="197"/>
        <end position="245"/>
    </location>
</feature>
<dbReference type="EMBL" id="CAKKLH010000327">
    <property type="protein sequence ID" value="CAH0112518.1"/>
    <property type="molecule type" value="Genomic_DNA"/>
</dbReference>
<feature type="compositionally biased region" description="Basic residues" evidence="2">
    <location>
        <begin position="78"/>
        <end position="89"/>
    </location>
</feature>
<proteinExistence type="predicted"/>
<name>A0A8J2S1J7_9CRUS</name>
<dbReference type="GO" id="GO:0006915">
    <property type="term" value="P:apoptotic process"/>
    <property type="evidence" value="ECO:0007669"/>
    <property type="project" value="InterPro"/>
</dbReference>
<evidence type="ECO:0000256" key="1">
    <source>
        <dbReference type="SAM" id="Coils"/>
    </source>
</evidence>
<feature type="compositionally biased region" description="Polar residues" evidence="2">
    <location>
        <begin position="112"/>
        <end position="132"/>
    </location>
</feature>
<dbReference type="AlphaFoldDB" id="A0A8J2S1J7"/>
<evidence type="ECO:0000256" key="2">
    <source>
        <dbReference type="SAM" id="MobiDB-lite"/>
    </source>
</evidence>